<accession>A0ABV8F5D7</accession>
<evidence type="ECO:0000256" key="1">
    <source>
        <dbReference type="SAM" id="Phobius"/>
    </source>
</evidence>
<feature type="domain" description="Protein kinase" evidence="2">
    <location>
        <begin position="15"/>
        <end position="238"/>
    </location>
</feature>
<evidence type="ECO:0000259" key="2">
    <source>
        <dbReference type="SMART" id="SM00220"/>
    </source>
</evidence>
<evidence type="ECO:0000313" key="3">
    <source>
        <dbReference type="EMBL" id="MFC3983837.1"/>
    </source>
</evidence>
<organism evidence="3 4">
    <name type="scientific">Streptosporangium jomthongense</name>
    <dbReference type="NCBI Taxonomy" id="1193683"/>
    <lineage>
        <taxon>Bacteria</taxon>
        <taxon>Bacillati</taxon>
        <taxon>Actinomycetota</taxon>
        <taxon>Actinomycetes</taxon>
        <taxon>Streptosporangiales</taxon>
        <taxon>Streptosporangiaceae</taxon>
        <taxon>Streptosporangium</taxon>
    </lineage>
</organism>
<feature type="transmembrane region" description="Helical" evidence="1">
    <location>
        <begin position="251"/>
        <end position="271"/>
    </location>
</feature>
<name>A0ABV8F5D7_9ACTN</name>
<dbReference type="Pfam" id="PF00069">
    <property type="entry name" value="Pkinase"/>
    <property type="match status" value="1"/>
</dbReference>
<dbReference type="Gene3D" id="1.10.510.10">
    <property type="entry name" value="Transferase(Phosphotransferase) domain 1"/>
    <property type="match status" value="1"/>
</dbReference>
<proteinExistence type="predicted"/>
<evidence type="ECO:0000313" key="4">
    <source>
        <dbReference type="Proteomes" id="UP001595698"/>
    </source>
</evidence>
<gene>
    <name evidence="3" type="ORF">ACFOYY_27155</name>
</gene>
<sequence>MTDVSPDPGLLAGRYRLLERRDHTGTSWRARDELLGREVTIAEVRLPPPGPVRDRLLAQIRAAADLRHPGVTTLHDVISAPDRMWLVAEAVTGRSLVQIVRHEGPLPPERAAEVGLRVLDALNAAHERGVNLAATPDTVVLAADGRVVLTGILNPSGADEMRDLGTTLFTAMEGRAPSTGSVTVPRMADGSPLAAPSDLTGGVTTGSGVLAPIVEGLLAADPSQRPDATSVRLALEQVSPKPARSPLRSPLVIAAVAAVVLAVAGGVVWGLTRSSAPVVEVAPYVDPGPFAGKPAAKGLFTAEQLGQLGVRTDPTGPDDHLIWGTANDNDPGNLKRQLAVEEKLYPSAAEASEALARRVATAAKKRTNDYGSAQTPLRPVGGLGNEAVVGEVSGGGYSVTVIVRVNNLLLFVQYQNSAGPADEEIMRNALTAARWGVESLTRDH</sequence>
<keyword evidence="1" id="KW-1133">Transmembrane helix</keyword>
<dbReference type="Gene3D" id="3.30.200.20">
    <property type="entry name" value="Phosphorylase Kinase, domain 1"/>
    <property type="match status" value="1"/>
</dbReference>
<protein>
    <recommendedName>
        <fullName evidence="2">Protein kinase domain-containing protein</fullName>
    </recommendedName>
</protein>
<comment type="caution">
    <text evidence="3">The sequence shown here is derived from an EMBL/GenBank/DDBJ whole genome shotgun (WGS) entry which is preliminary data.</text>
</comment>
<keyword evidence="4" id="KW-1185">Reference proteome</keyword>
<reference evidence="4" key="1">
    <citation type="journal article" date="2019" name="Int. J. Syst. Evol. Microbiol.">
        <title>The Global Catalogue of Microorganisms (GCM) 10K type strain sequencing project: providing services to taxonomists for standard genome sequencing and annotation.</title>
        <authorList>
            <consortium name="The Broad Institute Genomics Platform"/>
            <consortium name="The Broad Institute Genome Sequencing Center for Infectious Disease"/>
            <person name="Wu L."/>
            <person name="Ma J."/>
        </authorList>
    </citation>
    <scope>NUCLEOTIDE SEQUENCE [LARGE SCALE GENOMIC DNA]</scope>
    <source>
        <strain evidence="4">TBRC 7912</strain>
    </source>
</reference>
<dbReference type="SMART" id="SM00220">
    <property type="entry name" value="S_TKc"/>
    <property type="match status" value="1"/>
</dbReference>
<dbReference type="RefSeq" id="WP_352009779.1">
    <property type="nucleotide sequence ID" value="NZ_JBHSBC010000032.1"/>
</dbReference>
<dbReference type="Proteomes" id="UP001595698">
    <property type="component" value="Unassembled WGS sequence"/>
</dbReference>
<keyword evidence="1" id="KW-0812">Transmembrane</keyword>
<dbReference type="SUPFAM" id="SSF56112">
    <property type="entry name" value="Protein kinase-like (PK-like)"/>
    <property type="match status" value="1"/>
</dbReference>
<keyword evidence="1" id="KW-0472">Membrane</keyword>
<dbReference type="InterPro" id="IPR000719">
    <property type="entry name" value="Prot_kinase_dom"/>
</dbReference>
<dbReference type="InterPro" id="IPR011009">
    <property type="entry name" value="Kinase-like_dom_sf"/>
</dbReference>
<dbReference type="EMBL" id="JBHSBC010000032">
    <property type="protein sequence ID" value="MFC3983837.1"/>
    <property type="molecule type" value="Genomic_DNA"/>
</dbReference>